<dbReference type="GO" id="GO:0030246">
    <property type="term" value="F:carbohydrate binding"/>
    <property type="evidence" value="ECO:0007669"/>
    <property type="project" value="InterPro"/>
</dbReference>
<organism evidence="4 5">
    <name type="scientific">Kribbella flavida (strain DSM 17836 / JCM 10339 / NBRC 14399)</name>
    <dbReference type="NCBI Taxonomy" id="479435"/>
    <lineage>
        <taxon>Bacteria</taxon>
        <taxon>Bacillati</taxon>
        <taxon>Actinomycetota</taxon>
        <taxon>Actinomycetes</taxon>
        <taxon>Propionibacteriales</taxon>
        <taxon>Kribbellaceae</taxon>
        <taxon>Kribbella</taxon>
    </lineage>
</organism>
<dbReference type="InterPro" id="IPR005887">
    <property type="entry name" value="GH92_a_mannosidase_put"/>
</dbReference>
<dbReference type="NCBIfam" id="TIGR01180">
    <property type="entry name" value="aman2_put"/>
    <property type="match status" value="1"/>
</dbReference>
<gene>
    <name evidence="4" type="ordered locus">Kfla_5689</name>
</gene>
<evidence type="ECO:0000256" key="1">
    <source>
        <dbReference type="SAM" id="SignalP"/>
    </source>
</evidence>
<dbReference type="EMBL" id="CP001736">
    <property type="protein sequence ID" value="ADB34695.1"/>
    <property type="molecule type" value="Genomic_DNA"/>
</dbReference>
<reference evidence="5" key="1">
    <citation type="submission" date="2009-09" db="EMBL/GenBank/DDBJ databases">
        <title>The complete genome of Kribbella flavida DSM 17836.</title>
        <authorList>
            <consortium name="US DOE Joint Genome Institute (JGI-PGF)"/>
            <person name="Lucas S."/>
            <person name="Copeland A."/>
            <person name="Lapidus A."/>
            <person name="Glavina del Rio T."/>
            <person name="Dalin E."/>
            <person name="Tice H."/>
            <person name="Bruce D."/>
            <person name="Goodwin L."/>
            <person name="Pitluck S."/>
            <person name="Kyrpides N."/>
            <person name="Mavromatis K."/>
            <person name="Ivanova N."/>
            <person name="Saunders E."/>
            <person name="Brettin T."/>
            <person name="Detter J.C."/>
            <person name="Han C."/>
            <person name="Larimer F."/>
            <person name="Land M."/>
            <person name="Hauser L."/>
            <person name="Markowitz V."/>
            <person name="Cheng J.-F."/>
            <person name="Hugenholtz P."/>
            <person name="Woyke T."/>
            <person name="Wu D."/>
            <person name="Pukall R."/>
            <person name="Klenk H.-P."/>
            <person name="Eisen J.A."/>
        </authorList>
    </citation>
    <scope>NUCLEOTIDE SEQUENCE [LARGE SCALE GENOMIC DNA]</scope>
    <source>
        <strain evidence="5">DSM 17836 / JCM 10339 / NBRC 14399</strain>
    </source>
</reference>
<dbReference type="CAZy" id="GH92">
    <property type="family name" value="Glycoside Hydrolase Family 92"/>
</dbReference>
<dbReference type="GO" id="GO:0000224">
    <property type="term" value="F:peptide-N4-(N-acetyl-beta-glucosaminyl)asparagine amidase activity"/>
    <property type="evidence" value="ECO:0007669"/>
    <property type="project" value="TreeGrafter"/>
</dbReference>
<dbReference type="Gene3D" id="1.20.1610.10">
    <property type="entry name" value="alpha-1,2-mannosidases domains"/>
    <property type="match status" value="1"/>
</dbReference>
<dbReference type="eggNOG" id="COG3537">
    <property type="taxonomic scope" value="Bacteria"/>
</dbReference>
<reference evidence="4 5" key="2">
    <citation type="journal article" date="2010" name="Stand. Genomic Sci.">
        <title>Complete genome sequence of Kribbella flavida type strain (IFO 14399).</title>
        <authorList>
            <person name="Pukall R."/>
            <person name="Lapidus A."/>
            <person name="Glavina Del Rio T."/>
            <person name="Copeland A."/>
            <person name="Tice H."/>
            <person name="Cheng J.-F."/>
            <person name="Lucas S."/>
            <person name="Chen F."/>
            <person name="Nolan M."/>
            <person name="LaButti K."/>
            <person name="Pati A."/>
            <person name="Ivanova N."/>
            <person name="Mavrommatis K."/>
            <person name="Mikhailova N."/>
            <person name="Pitluck S."/>
            <person name="Bruce D."/>
            <person name="Goodwin L."/>
            <person name="Land M."/>
            <person name="Hauser L."/>
            <person name="Chang Y.-J."/>
            <person name="Jeffries C.D."/>
            <person name="Chen A."/>
            <person name="Palaniappan K."/>
            <person name="Chain P."/>
            <person name="Rohde M."/>
            <person name="Goeker M."/>
            <person name="Bristow J."/>
            <person name="Eisen J.A."/>
            <person name="Markowitz V."/>
            <person name="Hugenholtz P."/>
            <person name="Kyrpides N.C."/>
            <person name="Klenk H.-P."/>
            <person name="Brettin T."/>
        </authorList>
    </citation>
    <scope>NUCLEOTIDE SEQUENCE [LARGE SCALE GENOMIC DNA]</scope>
    <source>
        <strain evidence="5">DSM 17836 / JCM 10339 / NBRC 14399</strain>
    </source>
</reference>
<keyword evidence="5" id="KW-1185">Reference proteome</keyword>
<dbReference type="KEGG" id="kfl:Kfla_5689"/>
<dbReference type="Gene3D" id="2.70.98.10">
    <property type="match status" value="1"/>
</dbReference>
<sequence>MRLSVAGAALALLLPTLPAQAAVPAGAVAVAPAGTVSDPAASVDPLIGSARDGNTWPGAVRPFGMISWSPTSTRGDQTSTGAANGYQYDVTRVRGFSLTHVNGAGCNPGAAGDVPIMPYAGTVDSSPTADTTDAKYASNFSHANERAVPGRYTVKLDNGVTTDLAVTTRAGVGEFAFPADQAANLLFRTSNSLNGSEDAEISIDAAGRKVTGSVLTGAFCGRRANGGVNNRKSYYRLYFTASFDQPVVATGTWKDATLTPGSTRATGGEGYATGADRAGKGSGGYVTFAPGAKVRMRLGISYVSLAGAERNLATEVQPKATADRLAADGYRQWKNELKDIRITGGTDAQRTTFYTALYHAYLQPNIFNDVDGRYLGSDRRIHRLAPGQRAQYGTFSGWDQYRAHIQLLALLKPDIAGDFAQSLYQFAQQNNGIWDRWLHNNGPTHVMTGDPAAPTLATFAAMGVRNFDTSGAFASLLRQATVQNAEAENDGGCPGQCTGQRPALNTYLAKHYAPQDACHCWGGAAETLENSLADFSLGQWAQRLGRKDVATTMSDRGTWWKNTFDPAVGYQRARKADGTWQPGFTPSTDVGFAQGSSATYTWMVPQDVSGLAAAMNGNAVQRLDAFFHDEAGNWAVRGGSPLRYDPTNEPGLHTPWLYNGLGQAWKTQATTREIVDTVYGVGPAGLPGNDDLGTLSAWYVFAAIGLFPQTPGRAELLVGSPLFPKVELERSNGVRLTIEAPGTSDTNQYVESLSLNGRPRAESWLPESFITRGGHLTARMSATPTTWGTPPVDH</sequence>
<dbReference type="FunFam" id="3.30.2080.10:FF:000001">
    <property type="entry name" value="Alpha-1,2-mannosidase subfamily"/>
    <property type="match status" value="1"/>
</dbReference>
<dbReference type="InterPro" id="IPR012939">
    <property type="entry name" value="Glyco_hydro_92"/>
</dbReference>
<protein>
    <submittedName>
        <fullName evidence="4">Alpha-1,2-mannosidase</fullName>
    </submittedName>
</protein>
<dbReference type="AlphaFoldDB" id="D2PP99"/>
<dbReference type="SUPFAM" id="SSF48208">
    <property type="entry name" value="Six-hairpin glycosidases"/>
    <property type="match status" value="1"/>
</dbReference>
<dbReference type="GO" id="GO:0005829">
    <property type="term" value="C:cytosol"/>
    <property type="evidence" value="ECO:0007669"/>
    <property type="project" value="TreeGrafter"/>
</dbReference>
<dbReference type="GO" id="GO:0006516">
    <property type="term" value="P:glycoprotein catabolic process"/>
    <property type="evidence" value="ECO:0007669"/>
    <property type="project" value="TreeGrafter"/>
</dbReference>
<dbReference type="InterPro" id="IPR041371">
    <property type="entry name" value="GH92_N"/>
</dbReference>
<dbReference type="STRING" id="479435.Kfla_5689"/>
<proteinExistence type="predicted"/>
<dbReference type="InterPro" id="IPR050883">
    <property type="entry name" value="PNGase"/>
</dbReference>
<dbReference type="PANTHER" id="PTHR12143">
    <property type="entry name" value="PEPTIDE N-GLYCANASE PNGASE -RELATED"/>
    <property type="match status" value="1"/>
</dbReference>
<dbReference type="Pfam" id="PF07971">
    <property type="entry name" value="Glyco_hydro_92"/>
    <property type="match status" value="1"/>
</dbReference>
<dbReference type="OrthoDB" id="9804511at2"/>
<dbReference type="GO" id="GO:0005975">
    <property type="term" value="P:carbohydrate metabolic process"/>
    <property type="evidence" value="ECO:0007669"/>
    <property type="project" value="InterPro"/>
</dbReference>
<feature type="domain" description="Glycosyl hydrolase family 92" evidence="2">
    <location>
        <begin position="307"/>
        <end position="781"/>
    </location>
</feature>
<dbReference type="RefSeq" id="WP_012923249.1">
    <property type="nucleotide sequence ID" value="NC_013729.1"/>
</dbReference>
<dbReference type="InterPro" id="IPR008928">
    <property type="entry name" value="6-hairpin_glycosidase_sf"/>
</dbReference>
<evidence type="ECO:0000259" key="2">
    <source>
        <dbReference type="Pfam" id="PF07971"/>
    </source>
</evidence>
<feature type="domain" description="Glycosyl hydrolase family 92 N-terminal" evidence="3">
    <location>
        <begin position="43"/>
        <end position="301"/>
    </location>
</feature>
<accession>D2PP99</accession>
<keyword evidence="1" id="KW-0732">Signal</keyword>
<evidence type="ECO:0000259" key="3">
    <source>
        <dbReference type="Pfam" id="PF17678"/>
    </source>
</evidence>
<dbReference type="Gene3D" id="3.30.2080.10">
    <property type="entry name" value="GH92 mannosidase domain"/>
    <property type="match status" value="1"/>
</dbReference>
<dbReference type="PANTHER" id="PTHR12143:SF39">
    <property type="entry name" value="SECRETED PROTEIN"/>
    <property type="match status" value="1"/>
</dbReference>
<feature type="chain" id="PRO_5003034791" evidence="1">
    <location>
        <begin position="22"/>
        <end position="794"/>
    </location>
</feature>
<name>D2PP99_KRIFD</name>
<dbReference type="InterPro" id="IPR014718">
    <property type="entry name" value="GH-type_carb-bd"/>
</dbReference>
<evidence type="ECO:0000313" key="5">
    <source>
        <dbReference type="Proteomes" id="UP000007967"/>
    </source>
</evidence>
<dbReference type="Gene3D" id="1.20.1050.60">
    <property type="entry name" value="alpha-1,2-mannosidase"/>
    <property type="match status" value="1"/>
</dbReference>
<evidence type="ECO:0000313" key="4">
    <source>
        <dbReference type="EMBL" id="ADB34695.1"/>
    </source>
</evidence>
<dbReference type="Pfam" id="PF17678">
    <property type="entry name" value="Glyco_hydro_92N"/>
    <property type="match status" value="1"/>
</dbReference>
<dbReference type="HOGENOM" id="CLU_003690_2_0_11"/>
<dbReference type="Proteomes" id="UP000007967">
    <property type="component" value="Chromosome"/>
</dbReference>
<feature type="signal peptide" evidence="1">
    <location>
        <begin position="1"/>
        <end position="21"/>
    </location>
</feature>